<dbReference type="PANTHER" id="PTHR32234">
    <property type="entry name" value="THIOL:DISULFIDE INTERCHANGE PROTEIN DSBD"/>
    <property type="match status" value="1"/>
</dbReference>
<dbReference type="InterPro" id="IPR035671">
    <property type="entry name" value="DsbD_gamma"/>
</dbReference>
<dbReference type="GO" id="GO:0017004">
    <property type="term" value="P:cytochrome complex assembly"/>
    <property type="evidence" value="ECO:0007669"/>
    <property type="project" value="UniProtKB-KW"/>
</dbReference>
<feature type="transmembrane region" description="Helical" evidence="8">
    <location>
        <begin position="356"/>
        <end position="385"/>
    </location>
</feature>
<dbReference type="Proteomes" id="UP000076481">
    <property type="component" value="Unassembled WGS sequence"/>
</dbReference>
<keyword evidence="2" id="KW-1003">Cell membrane</keyword>
<feature type="chain" id="PRO_5007861879" evidence="9">
    <location>
        <begin position="29"/>
        <end position="610"/>
    </location>
</feature>
<dbReference type="Gene3D" id="3.40.30.10">
    <property type="entry name" value="Glutaredoxin"/>
    <property type="match status" value="1"/>
</dbReference>
<dbReference type="AlphaFoldDB" id="A0A165LRZ2"/>
<reference evidence="11 12" key="1">
    <citation type="submission" date="2016-03" db="EMBL/GenBank/DDBJ databases">
        <title>Speciation and ecological success in dimly lit waters: horizontal gene transfer in a green sulfur bacteria bloom unveiled by metagenomic assembly.</title>
        <authorList>
            <person name="Llorens-Mares T."/>
            <person name="Liu Z."/>
            <person name="Allen L.Z."/>
            <person name="Rusch D.B."/>
            <person name="Craig M.T."/>
            <person name="Dupont C.L."/>
            <person name="Bryant D.A."/>
            <person name="Casamayor E.O."/>
        </authorList>
    </citation>
    <scope>NUCLEOTIDE SEQUENCE [LARGE SCALE GENOMIC DNA]</scope>
    <source>
        <strain evidence="11">CIII</strain>
    </source>
</reference>
<evidence type="ECO:0000256" key="7">
    <source>
        <dbReference type="ARBA" id="ARBA00023284"/>
    </source>
</evidence>
<dbReference type="EMBL" id="LVWG01000028">
    <property type="protein sequence ID" value="KZK74352.1"/>
    <property type="molecule type" value="Genomic_DNA"/>
</dbReference>
<dbReference type="CDD" id="cd02953">
    <property type="entry name" value="DsbDgamma"/>
    <property type="match status" value="1"/>
</dbReference>
<dbReference type="NCBIfam" id="NF001419">
    <property type="entry name" value="PRK00293.1"/>
    <property type="match status" value="1"/>
</dbReference>
<dbReference type="PROSITE" id="PS51352">
    <property type="entry name" value="THIOREDOXIN_2"/>
    <property type="match status" value="1"/>
</dbReference>
<keyword evidence="6 8" id="KW-0472">Membrane</keyword>
<feature type="transmembrane region" description="Helical" evidence="8">
    <location>
        <begin position="321"/>
        <end position="350"/>
    </location>
</feature>
<evidence type="ECO:0000313" key="12">
    <source>
        <dbReference type="Proteomes" id="UP000076481"/>
    </source>
</evidence>
<evidence type="ECO:0000256" key="3">
    <source>
        <dbReference type="ARBA" id="ARBA00022692"/>
    </source>
</evidence>
<dbReference type="PANTHER" id="PTHR32234:SF0">
    <property type="entry name" value="THIOL:DISULFIDE INTERCHANGE PROTEIN DSBD"/>
    <property type="match status" value="1"/>
</dbReference>
<dbReference type="Pfam" id="PF13098">
    <property type="entry name" value="Thioredoxin_2"/>
    <property type="match status" value="1"/>
</dbReference>
<dbReference type="GO" id="GO:0045454">
    <property type="term" value="P:cell redox homeostasis"/>
    <property type="evidence" value="ECO:0007669"/>
    <property type="project" value="TreeGrafter"/>
</dbReference>
<feature type="transmembrane region" description="Helical" evidence="8">
    <location>
        <begin position="397"/>
        <end position="415"/>
    </location>
</feature>
<feature type="transmembrane region" description="Helical" evidence="8">
    <location>
        <begin position="421"/>
        <end position="439"/>
    </location>
</feature>
<evidence type="ECO:0000313" key="11">
    <source>
        <dbReference type="EMBL" id="KZK74352.1"/>
    </source>
</evidence>
<evidence type="ECO:0000259" key="10">
    <source>
        <dbReference type="PROSITE" id="PS51352"/>
    </source>
</evidence>
<proteinExistence type="predicted"/>
<feature type="transmembrane region" description="Helical" evidence="8">
    <location>
        <begin position="241"/>
        <end position="266"/>
    </location>
</feature>
<dbReference type="InterPro" id="IPR028250">
    <property type="entry name" value="DsbDN"/>
</dbReference>
<organism evidence="11 12">
    <name type="scientific">Pelodictyon luteolum</name>
    <dbReference type="NCBI Taxonomy" id="1100"/>
    <lineage>
        <taxon>Bacteria</taxon>
        <taxon>Pseudomonadati</taxon>
        <taxon>Chlorobiota</taxon>
        <taxon>Chlorobiia</taxon>
        <taxon>Chlorobiales</taxon>
        <taxon>Chlorobiaceae</taxon>
        <taxon>Chlorobium/Pelodictyon group</taxon>
        <taxon>Pelodictyon</taxon>
    </lineage>
</organism>
<feature type="domain" description="Thioredoxin" evidence="10">
    <location>
        <begin position="489"/>
        <end position="610"/>
    </location>
</feature>
<dbReference type="SUPFAM" id="SSF74863">
    <property type="entry name" value="Thiol:disulfide interchange protein DsbD, N-terminal domain (DsbD-alpha)"/>
    <property type="match status" value="1"/>
</dbReference>
<feature type="transmembrane region" description="Helical" evidence="8">
    <location>
        <begin position="278"/>
        <end position="300"/>
    </location>
</feature>
<name>A0A165LRZ2_PELLU</name>
<feature type="transmembrane region" description="Helical" evidence="8">
    <location>
        <begin position="451"/>
        <end position="471"/>
    </location>
</feature>
<evidence type="ECO:0000256" key="4">
    <source>
        <dbReference type="ARBA" id="ARBA00022748"/>
    </source>
</evidence>
<feature type="transmembrane region" description="Helical" evidence="8">
    <location>
        <begin position="204"/>
        <end position="229"/>
    </location>
</feature>
<dbReference type="InterPro" id="IPR017937">
    <property type="entry name" value="Thioredoxin_CS"/>
</dbReference>
<dbReference type="InterPro" id="IPR013766">
    <property type="entry name" value="Thioredoxin_domain"/>
</dbReference>
<gene>
    <name evidence="11" type="ORF">A3K90_02795</name>
</gene>
<dbReference type="PROSITE" id="PS00194">
    <property type="entry name" value="THIOREDOXIN_1"/>
    <property type="match status" value="1"/>
</dbReference>
<keyword evidence="9" id="KW-0732">Signal</keyword>
<dbReference type="InterPro" id="IPR012336">
    <property type="entry name" value="Thioredoxin-like_fold"/>
</dbReference>
<evidence type="ECO:0000256" key="9">
    <source>
        <dbReference type="SAM" id="SignalP"/>
    </source>
</evidence>
<evidence type="ECO:0000256" key="5">
    <source>
        <dbReference type="ARBA" id="ARBA00022989"/>
    </source>
</evidence>
<dbReference type="Pfam" id="PF02683">
    <property type="entry name" value="DsbD_TM"/>
    <property type="match status" value="1"/>
</dbReference>
<keyword evidence="5 8" id="KW-1133">Transmembrane helix</keyword>
<dbReference type="GO" id="GO:0005886">
    <property type="term" value="C:plasma membrane"/>
    <property type="evidence" value="ECO:0007669"/>
    <property type="project" value="UniProtKB-SubCell"/>
</dbReference>
<sequence length="610" mass="64510">MKKGRERSGMFLAWSLVLLLALSGTVPAAWSALHAEGPADPSSAFRLRGELLRDGSVSLRWEIAEGYKLYGDQVRLEVDSGSASIIPPVLPPGEQALDPLTGESSTLYHDSLRFTVQVAGAGSPFVLRVWHQGCADEGVCYPPEATLFRIDSDYPGLLRNEAGSAGFGVLPASPSASFEPPSDTASSPVLATLMEGSLWKIGGVFFVFGLLLSFTPCILPMLPILSSIIAGEAAPSRSRGLLLALVYSAGMAVVYTGMGIAAGLAGEGLAGFLQQPPVLLGFAILLILLSLSMFDVYQLQIPSALQERLNRASGTLKGGRFPGVFLMGAISALVIGPCVAAPLAGTLIFISQTGDLLLGGLALFSMAAGMSVPLLLLGLSAGFLLPRAGGWMVGVKYLFGILLIAVAINLVSPVLPPPAVMTAWAMLLVLAAYFLGVFQRSGGNASPLNRAGRATGFLCLLLAAVMVFGAARGASSPLDLLRVMAGGSLEVRQPVLQFKMISSEAELDLELRDAGRPVMLDFSAAWCASCRELEHITFRDPEVAAALERMQLLRVDVTGHTPEDRQLMKRFGVFGPPSLVFFDSKGKELPDLRVDGFIAPEDLLERISRP</sequence>
<evidence type="ECO:0000256" key="1">
    <source>
        <dbReference type="ARBA" id="ARBA00004651"/>
    </source>
</evidence>
<keyword evidence="3 8" id="KW-0812">Transmembrane</keyword>
<dbReference type="GO" id="GO:0015035">
    <property type="term" value="F:protein-disulfide reductase activity"/>
    <property type="evidence" value="ECO:0007669"/>
    <property type="project" value="TreeGrafter"/>
</dbReference>
<evidence type="ECO:0000256" key="2">
    <source>
        <dbReference type="ARBA" id="ARBA00022475"/>
    </source>
</evidence>
<accession>A0A165LRZ2</accession>
<protein>
    <submittedName>
        <fullName evidence="11">Protein-disulfide reductase</fullName>
    </submittedName>
</protein>
<dbReference type="Pfam" id="PF11412">
    <property type="entry name" value="DsbD_N"/>
    <property type="match status" value="1"/>
</dbReference>
<dbReference type="Gene3D" id="2.60.40.1250">
    <property type="entry name" value="Thiol:disulfide interchange protein DsbD, N-terminal domain"/>
    <property type="match status" value="1"/>
</dbReference>
<dbReference type="InterPro" id="IPR003834">
    <property type="entry name" value="Cyt_c_assmbl_TM_dom"/>
</dbReference>
<dbReference type="InterPro" id="IPR036929">
    <property type="entry name" value="DsbDN_sf"/>
</dbReference>
<feature type="signal peptide" evidence="9">
    <location>
        <begin position="1"/>
        <end position="28"/>
    </location>
</feature>
<dbReference type="SUPFAM" id="SSF52833">
    <property type="entry name" value="Thioredoxin-like"/>
    <property type="match status" value="1"/>
</dbReference>
<comment type="caution">
    <text evidence="11">The sequence shown here is derived from an EMBL/GenBank/DDBJ whole genome shotgun (WGS) entry which is preliminary data.</text>
</comment>
<comment type="subcellular location">
    <subcellularLocation>
        <location evidence="1">Cell membrane</location>
        <topology evidence="1">Multi-pass membrane protein</topology>
    </subcellularLocation>
</comment>
<keyword evidence="4" id="KW-0201">Cytochrome c-type biogenesis</keyword>
<dbReference type="RefSeq" id="WP_303681489.1">
    <property type="nucleotide sequence ID" value="NZ_LVWG01000028.1"/>
</dbReference>
<keyword evidence="7" id="KW-0676">Redox-active center</keyword>
<evidence type="ECO:0000256" key="6">
    <source>
        <dbReference type="ARBA" id="ARBA00023136"/>
    </source>
</evidence>
<dbReference type="InterPro" id="IPR036249">
    <property type="entry name" value="Thioredoxin-like_sf"/>
</dbReference>
<evidence type="ECO:0000256" key="8">
    <source>
        <dbReference type="SAM" id="Phobius"/>
    </source>
</evidence>